<accession>A0ABR3GA56</accession>
<proteinExistence type="predicted"/>
<reference evidence="1 2" key="1">
    <citation type="submission" date="2024-02" db="EMBL/GenBank/DDBJ databases">
        <title>Discinaceae phylogenomics.</title>
        <authorList>
            <person name="Dirks A.C."/>
            <person name="James T.Y."/>
        </authorList>
    </citation>
    <scope>NUCLEOTIDE SEQUENCE [LARGE SCALE GENOMIC DNA]</scope>
    <source>
        <strain evidence="1 2">ACD0624</strain>
    </source>
</reference>
<gene>
    <name evidence="1" type="ORF">Q9L58_008267</name>
</gene>
<comment type="caution">
    <text evidence="1">The sequence shown here is derived from an EMBL/GenBank/DDBJ whole genome shotgun (WGS) entry which is preliminary data.</text>
</comment>
<evidence type="ECO:0000313" key="1">
    <source>
        <dbReference type="EMBL" id="KAL0632839.1"/>
    </source>
</evidence>
<dbReference type="EMBL" id="JBBBZM010000148">
    <property type="protein sequence ID" value="KAL0632839.1"/>
    <property type="molecule type" value="Genomic_DNA"/>
</dbReference>
<name>A0ABR3GA56_9PEZI</name>
<protein>
    <submittedName>
        <fullName evidence="1">Uncharacterized protein</fullName>
    </submittedName>
</protein>
<keyword evidence="2" id="KW-1185">Reference proteome</keyword>
<dbReference type="Proteomes" id="UP001447188">
    <property type="component" value="Unassembled WGS sequence"/>
</dbReference>
<organism evidence="1 2">
    <name type="scientific">Discina gigas</name>
    <dbReference type="NCBI Taxonomy" id="1032678"/>
    <lineage>
        <taxon>Eukaryota</taxon>
        <taxon>Fungi</taxon>
        <taxon>Dikarya</taxon>
        <taxon>Ascomycota</taxon>
        <taxon>Pezizomycotina</taxon>
        <taxon>Pezizomycetes</taxon>
        <taxon>Pezizales</taxon>
        <taxon>Discinaceae</taxon>
        <taxon>Discina</taxon>
    </lineage>
</organism>
<sequence length="263" mass="29382">MQSTTAFQNRLLPFDSVHLGRLICDIRSPEYEQSFIDPSGINPSEFTTTPWQDSQELLNSMKLREHLSQLLSTSTSNGSQCLDPTDHPAANGFTYLLRNPETWFNNACAMPVIRNWLECSADDGYDVYLVAGFHTLIDSRPRNGVTPEAEGDGEVSASAVILNTGVDSEAEAGNQHSSTACAPGEKIYAVLYHKVQFKWYSSQEVESGFLEQNNRWRVYWEFRCGADDDDGDDENVAEAYLEEETEPGRSDEIYIGADGRISL</sequence>
<evidence type="ECO:0000313" key="2">
    <source>
        <dbReference type="Proteomes" id="UP001447188"/>
    </source>
</evidence>